<dbReference type="CDD" id="cd01386">
    <property type="entry name" value="MYSc_Myo18"/>
    <property type="match status" value="1"/>
</dbReference>
<dbReference type="FunFam" id="4.10.270.10:FF:000002">
    <property type="entry name" value="unconventional myosin-XVIIIa isoform X1"/>
    <property type="match status" value="1"/>
</dbReference>
<proteinExistence type="inferred from homology"/>
<dbReference type="FunFam" id="1.20.5.1160:FF:000006">
    <property type="entry name" value="Myosin-XVIIIa isoform a"/>
    <property type="match status" value="1"/>
</dbReference>
<dbReference type="FunFam" id="1.10.10.820:FF:000004">
    <property type="entry name" value="unconventional myosin-XVIIIa isoform X1"/>
    <property type="match status" value="1"/>
</dbReference>
<evidence type="ECO:0000259" key="10">
    <source>
        <dbReference type="PROSITE" id="PS51456"/>
    </source>
</evidence>
<dbReference type="Pfam" id="PF00595">
    <property type="entry name" value="PDZ"/>
    <property type="match status" value="1"/>
</dbReference>
<feature type="compositionally biased region" description="Basic and acidic residues" evidence="8">
    <location>
        <begin position="23"/>
        <end position="34"/>
    </location>
</feature>
<dbReference type="InterPro" id="IPR057772">
    <property type="entry name" value="SH3_Myo18a"/>
</dbReference>
<feature type="domain" description="PDZ" evidence="9">
    <location>
        <begin position="225"/>
        <end position="316"/>
    </location>
</feature>
<keyword evidence="4 6" id="KW-0518">Myosin</keyword>
<evidence type="ECO:0000256" key="7">
    <source>
        <dbReference type="SAM" id="Coils"/>
    </source>
</evidence>
<dbReference type="PROSITE" id="PS50096">
    <property type="entry name" value="IQ"/>
    <property type="match status" value="1"/>
</dbReference>
<dbReference type="SUPFAM" id="SSF90257">
    <property type="entry name" value="Myosin rod fragments"/>
    <property type="match status" value="1"/>
</dbReference>
<dbReference type="GO" id="GO:0051015">
    <property type="term" value="F:actin filament binding"/>
    <property type="evidence" value="ECO:0007669"/>
    <property type="project" value="TreeGrafter"/>
</dbReference>
<dbReference type="Gene3D" id="1.20.5.340">
    <property type="match status" value="1"/>
</dbReference>
<dbReference type="GO" id="GO:0005737">
    <property type="term" value="C:cytoplasm"/>
    <property type="evidence" value="ECO:0007669"/>
    <property type="project" value="TreeGrafter"/>
</dbReference>
<reference evidence="11 12" key="1">
    <citation type="submission" date="2019-09" db="EMBL/GenBank/DDBJ databases">
        <title>Bird 10,000 Genomes (B10K) Project - Family phase.</title>
        <authorList>
            <person name="Zhang G."/>
        </authorList>
    </citation>
    <scope>NUCLEOTIDE SEQUENCE [LARGE SCALE GENOMIC DNA]</scope>
    <source>
        <strain evidence="11">B10K-DU-008-63</strain>
    </source>
</reference>
<dbReference type="Gene3D" id="3.30.70.1590">
    <property type="match status" value="1"/>
</dbReference>
<dbReference type="GO" id="GO:0005524">
    <property type="term" value="F:ATP binding"/>
    <property type="evidence" value="ECO:0007669"/>
    <property type="project" value="UniProtKB-UniRule"/>
</dbReference>
<dbReference type="SMART" id="SM00228">
    <property type="entry name" value="PDZ"/>
    <property type="match status" value="1"/>
</dbReference>
<dbReference type="OrthoDB" id="2505895at2759"/>
<keyword evidence="2 6" id="KW-0067">ATP-binding</keyword>
<feature type="non-terminal residue" evidence="11">
    <location>
        <position position="2093"/>
    </location>
</feature>
<dbReference type="Pfam" id="PF00612">
    <property type="entry name" value="IQ"/>
    <property type="match status" value="1"/>
</dbReference>
<comment type="similarity">
    <text evidence="6">Belongs to the TRAFAC class myosin-kinesin ATPase superfamily. Myosin family.</text>
</comment>
<dbReference type="PANTHER" id="PTHR45615:SF13">
    <property type="entry name" value="UNCONVENTIONAL MYOSIN-XVIIIA"/>
    <property type="match status" value="1"/>
</dbReference>
<dbReference type="GO" id="GO:0032982">
    <property type="term" value="C:myosin filament"/>
    <property type="evidence" value="ECO:0007669"/>
    <property type="project" value="TreeGrafter"/>
</dbReference>
<keyword evidence="1 6" id="KW-0547">Nucleotide-binding</keyword>
<evidence type="ECO:0000256" key="1">
    <source>
        <dbReference type="ARBA" id="ARBA00022741"/>
    </source>
</evidence>
<evidence type="ECO:0000256" key="2">
    <source>
        <dbReference type="ARBA" id="ARBA00022840"/>
    </source>
</evidence>
<dbReference type="Gene3D" id="1.10.10.820">
    <property type="match status" value="1"/>
</dbReference>
<dbReference type="CDD" id="cd06747">
    <property type="entry name" value="PDZ_MYO18-like"/>
    <property type="match status" value="1"/>
</dbReference>
<dbReference type="Gene3D" id="1.20.58.530">
    <property type="match status" value="1"/>
</dbReference>
<feature type="region of interest" description="Disordered" evidence="8">
    <location>
        <begin position="2048"/>
        <end position="2093"/>
    </location>
</feature>
<feature type="region of interest" description="Disordered" evidence="8">
    <location>
        <begin position="1504"/>
        <end position="1542"/>
    </location>
</feature>
<feature type="region of interest" description="Disordered" evidence="8">
    <location>
        <begin position="1567"/>
        <end position="1593"/>
    </location>
</feature>
<dbReference type="InterPro" id="IPR036961">
    <property type="entry name" value="Kinesin_motor_dom_sf"/>
</dbReference>
<feature type="non-terminal residue" evidence="11">
    <location>
        <position position="1"/>
    </location>
</feature>
<dbReference type="EMBL" id="VXAP01000149">
    <property type="protein sequence ID" value="NXL32212.1"/>
    <property type="molecule type" value="Genomic_DNA"/>
</dbReference>
<dbReference type="SMART" id="SM00015">
    <property type="entry name" value="IQ"/>
    <property type="match status" value="1"/>
</dbReference>
<keyword evidence="5 6" id="KW-0505">Motor protein</keyword>
<feature type="domain" description="Myosin motor" evidence="10">
    <location>
        <begin position="411"/>
        <end position="1220"/>
    </location>
</feature>
<dbReference type="SUPFAM" id="SSF52540">
    <property type="entry name" value="P-loop containing nucleoside triphosphate hydrolases"/>
    <property type="match status" value="1"/>
</dbReference>
<protein>
    <submittedName>
        <fullName evidence="11">MY18A protein</fullName>
    </submittedName>
</protein>
<feature type="coiled-coil region" evidence="7">
    <location>
        <begin position="1596"/>
        <end position="1765"/>
    </location>
</feature>
<dbReference type="InterPro" id="IPR001478">
    <property type="entry name" value="PDZ"/>
</dbReference>
<feature type="binding site" evidence="6">
    <location>
        <begin position="504"/>
        <end position="511"/>
    </location>
    <ligand>
        <name>ATP</name>
        <dbReference type="ChEBI" id="CHEBI:30616"/>
    </ligand>
</feature>
<dbReference type="InterPro" id="IPR027417">
    <property type="entry name" value="P-loop_NTPase"/>
</dbReference>
<dbReference type="PROSITE" id="PS50106">
    <property type="entry name" value="PDZ"/>
    <property type="match status" value="1"/>
</dbReference>
<dbReference type="InterPro" id="IPR001609">
    <property type="entry name" value="Myosin_head_motor_dom-like"/>
</dbReference>
<feature type="region of interest" description="Disordered" evidence="8">
    <location>
        <begin position="727"/>
        <end position="752"/>
    </location>
</feature>
<evidence type="ECO:0000256" key="4">
    <source>
        <dbReference type="ARBA" id="ARBA00023123"/>
    </source>
</evidence>
<dbReference type="FunFam" id="3.40.850.10:FF:000020">
    <property type="entry name" value="unconventional myosin-XVIIIa isoform X1"/>
    <property type="match status" value="1"/>
</dbReference>
<accession>A0A7L0RSY3</accession>
<dbReference type="Proteomes" id="UP000591073">
    <property type="component" value="Unassembled WGS sequence"/>
</dbReference>
<dbReference type="Gene3D" id="3.40.850.10">
    <property type="entry name" value="Kinesin motor domain"/>
    <property type="match status" value="1"/>
</dbReference>
<feature type="coiled-coil region" evidence="7">
    <location>
        <begin position="1284"/>
        <end position="1367"/>
    </location>
</feature>
<evidence type="ECO:0000313" key="12">
    <source>
        <dbReference type="Proteomes" id="UP000591073"/>
    </source>
</evidence>
<dbReference type="Gene3D" id="2.30.42.10">
    <property type="match status" value="1"/>
</dbReference>
<evidence type="ECO:0000313" key="11">
    <source>
        <dbReference type="EMBL" id="NXL32212.1"/>
    </source>
</evidence>
<evidence type="ECO:0000256" key="5">
    <source>
        <dbReference type="ARBA" id="ARBA00023175"/>
    </source>
</evidence>
<dbReference type="PANTHER" id="PTHR45615">
    <property type="entry name" value="MYOSIN HEAVY CHAIN, NON-MUSCLE"/>
    <property type="match status" value="1"/>
</dbReference>
<dbReference type="Gene3D" id="1.20.120.720">
    <property type="entry name" value="Myosin VI head, motor domain, U50 subdomain"/>
    <property type="match status" value="1"/>
</dbReference>
<dbReference type="Gene3D" id="1.20.5.1160">
    <property type="entry name" value="Vasodilator-stimulated phosphoprotein"/>
    <property type="match status" value="1"/>
</dbReference>
<dbReference type="GO" id="GO:0016460">
    <property type="term" value="C:myosin II complex"/>
    <property type="evidence" value="ECO:0007669"/>
    <property type="project" value="TreeGrafter"/>
</dbReference>
<dbReference type="Pfam" id="PF00063">
    <property type="entry name" value="Myosin_head"/>
    <property type="match status" value="2"/>
</dbReference>
<evidence type="ECO:0000256" key="6">
    <source>
        <dbReference type="PROSITE-ProRule" id="PRU00782"/>
    </source>
</evidence>
<dbReference type="SMART" id="SM00242">
    <property type="entry name" value="MYSc"/>
    <property type="match status" value="1"/>
</dbReference>
<feature type="compositionally biased region" description="Basic and acidic residues" evidence="8">
    <location>
        <begin position="1578"/>
        <end position="1593"/>
    </location>
</feature>
<dbReference type="PRINTS" id="PR00193">
    <property type="entry name" value="MYOSINHEAVY"/>
</dbReference>
<dbReference type="InterPro" id="IPR036034">
    <property type="entry name" value="PDZ_sf"/>
</dbReference>
<feature type="compositionally biased region" description="Polar residues" evidence="8">
    <location>
        <begin position="2074"/>
        <end position="2083"/>
    </location>
</feature>
<evidence type="ECO:0000259" key="9">
    <source>
        <dbReference type="PROSITE" id="PS50106"/>
    </source>
</evidence>
<comment type="caution">
    <text evidence="11">The sequence shown here is derived from an EMBL/GenBank/DDBJ whole genome shotgun (WGS) entry which is preliminary data.</text>
</comment>
<feature type="compositionally biased region" description="Low complexity" evidence="8">
    <location>
        <begin position="151"/>
        <end position="160"/>
    </location>
</feature>
<feature type="region of interest" description="Disordered" evidence="8">
    <location>
        <begin position="140"/>
        <end position="166"/>
    </location>
</feature>
<feature type="compositionally biased region" description="Basic and acidic residues" evidence="8">
    <location>
        <begin position="2084"/>
        <end position="2093"/>
    </location>
</feature>
<dbReference type="GO" id="GO:0003774">
    <property type="term" value="F:cytoskeletal motor activity"/>
    <property type="evidence" value="ECO:0007669"/>
    <property type="project" value="UniProtKB-UniRule"/>
</dbReference>
<name>A0A7L0RSY3_GLABR</name>
<dbReference type="InterPro" id="IPR000048">
    <property type="entry name" value="IQ_motif_EF-hand-BS"/>
</dbReference>
<keyword evidence="3 7" id="KW-0175">Coiled coil</keyword>
<evidence type="ECO:0000256" key="3">
    <source>
        <dbReference type="ARBA" id="ARBA00023054"/>
    </source>
</evidence>
<gene>
    <name evidence="11" type="primary">Myo18a</name>
    <name evidence="11" type="ORF">GLABRA_R01831</name>
</gene>
<sequence>MFNLMKKDKEKDGARKEKKEKKEKKERMSAAELKSLEEMSMRRGFFNLNRASKRDSKTRLEISNPIPIKVASGSDLHLTDIDSDSNRGSVILDSGHLSTASSSDDLKVDDGNFKGSVLQRAAKFGSLAKQNSQMIVKRFSFSQKSRDESTSETSTPSEHSAAPSPQVEVRMLETQLTKQGVPQGQPCTPPASSLRARVPELVGKRFPAELRLPTLVPPQPPTPRQLELQRRNTGDFGFSLRRTTMLDRAPDGQVYRRVVHFAEPGAGTKDLALGLVPGDRLVEINGRNVENKSRDEIVEMIRQSGETVQLKVQPILELSELSRCWLRGSQGTRRAAWDAKTEEQIAAEEAWYETEKVWLVHRDGFSLGDQLRPEEGSPLPEGKVKVKLDHDGAILEVEEDDVEKANPPSCDRVEDLASLLYLNESSVLHTLRQRYGGNLLHTYAGPTMVIINPLSSPSMYSEKVMHMFKGCRREDTSPHIYAVAQAAYRSMLMSRQDQAVVLLGASGSGKTTNCQHLVQYLSTIAGSTGKVFSAEKWQALYTILEAFGNSSTGMNGNATRFSQIISLDFDQAGQVASASVQTLLLEKLRVAKRPANEATFNIFYYLLACSDSALRTELHFNHLAENNVFDITPLSKPEEKQKATQQFNKLQAAMKVMGISSDEQKAFWLILGAIYHLGAAGATKALSPFLHPPAGRKQFARHEWAQKAAYLLGCSLEELSSSIFKHQPKGTLQRSTSFRQGPDEPPLGDSSTGPKLTALECLEGMAAGLYSELFTLLISLLNRALKSSQHSVCSVTVVDTPGAQNPELAGQNRGATFEELCHNYAQERLQLLFHQRTFTRELERYKEENIELALADAEPGSSGSVAAVDQSSHQALVRSLARTDEARGLLWLLEEEALQPGGNEDTLLERLFSYYGPQEGGKKGQGGPDTAGPCVGKVPVPCPSVPCLFTGHNPLLPSDKPRHFLLGHSSGTNWVEYDATGWLNHVKHNPASQNASVLLQESQKKIISSLFAGRGGSALVLSGSVAGLEGGSQLALRRATSMRKTFTTGVAAVKKKSLCIQIKLQVDALIDSIKKSKLHFVHCFLPKAAGSGGDPRALPCRRVSGSELELPAEHCEAGLMQVDVPLLRAQLRGSRLLDALRMYRQGYPDHMVFAEFRRRFDVLAPHLTKKHGRNYIVVDEKRAVEELLDSLDLEKSSYHMGLSRVFFRAGSLARLEEQRDAQTSRNITLFQAACRGFLARQQFKKRKIQDLAIRCVQKNIKKNKGVKGWPWWKLFTTVRPLIEVQLTEDQIRGKDEEIQQLKSKLEKVEKERNELRLNSDRLESRITELTSELTDERNTGESASQLLDAETAERLRAEKEMKDLQVNVPVPSLAPSPAPPRGAHHSCVPSQAKYDALKKQMESMEMEVMEARLIRAAELNGELDDDDSGGEWRLKYERAVREIDFTKKRLQQELEDKLEVEQQGKRQLERRLTDLQADSEESQRALQQLKKKCQRLAAELQDTKLHLEGQQGRNHDLEKKQRRFDSELSQAHEEAQRERLQREKLSREKDVLVAEVFGLKQLLEVSGSQSSPQCPNWREPRAHGDLLSGQDKDSDIAGLTQKAEALEAELQDISSQESKDEASLAKVKKQLRDLEAKVKDQEEELDEQAGTIQMLEQAKLRLEMEMERLRQTHAKEVESRDEEVEEIRQSCQKKLKQMEVQLEEEYEDKQKVLREKRELESKLSAVSEQANQRDFETEKRLRRDLKRTKALLADAQIMLDHLKNNAPSKREIAQLKNQLEESEFTCAAAVKARKSMEVEIEDLHLQIDDLSKAKAALEEQLSRLQREKNEVQSRLEEDQEDMNELMKKHKAAVAQASRDLAQMNDLQAQLEEVSKEKQELQEKLQGLQSQLEFLEQSMVDKSLVSRQEAKIRELETRLEFERTQVKRLESLATRLKENMEKLTEERDQRAAAENREKEQNKRLQRQLRDVKEEMGELAKKEAEASRKKHELEMDLESLEAANQSLQSDLKLAFKRIGDLQAAIEDEMESDSNEDLINSLQDMVAKYQKRKNKLDGDSDVDSELEERVDGVKSWLSKNKGSSKALSDDGSLKGS</sequence>
<dbReference type="Pfam" id="PF24556">
    <property type="entry name" value="SH3_Myosin-XVIIIa"/>
    <property type="match status" value="1"/>
</dbReference>
<dbReference type="Gene3D" id="4.10.270.10">
    <property type="entry name" value="Myosin, subunit A"/>
    <property type="match status" value="1"/>
</dbReference>
<evidence type="ECO:0000256" key="8">
    <source>
        <dbReference type="SAM" id="MobiDB-lite"/>
    </source>
</evidence>
<dbReference type="SUPFAM" id="SSF50156">
    <property type="entry name" value="PDZ domain-like"/>
    <property type="match status" value="1"/>
</dbReference>
<feature type="region of interest" description="Disordered" evidence="8">
    <location>
        <begin position="1"/>
        <end position="34"/>
    </location>
</feature>
<feature type="compositionally biased region" description="Polar residues" evidence="8">
    <location>
        <begin position="730"/>
        <end position="739"/>
    </location>
</feature>
<comment type="caution">
    <text evidence="6">Lacks conserved residue(s) required for the propagation of feature annotation.</text>
</comment>
<dbReference type="InterPro" id="IPR036064">
    <property type="entry name" value="MYSc_Myo18"/>
</dbReference>
<dbReference type="GO" id="GO:0031032">
    <property type="term" value="P:actomyosin structure organization"/>
    <property type="evidence" value="ECO:0007669"/>
    <property type="project" value="TreeGrafter"/>
</dbReference>
<keyword evidence="12" id="KW-1185">Reference proteome</keyword>
<feature type="region of interest" description="Disordered" evidence="8">
    <location>
        <begin position="1939"/>
        <end position="1967"/>
    </location>
</feature>
<organism evidence="11 12">
    <name type="scientific">Glaucidium brasilianum</name>
    <name type="common">Ferruginous pygmy-owl</name>
    <dbReference type="NCBI Taxonomy" id="78217"/>
    <lineage>
        <taxon>Eukaryota</taxon>
        <taxon>Metazoa</taxon>
        <taxon>Chordata</taxon>
        <taxon>Craniata</taxon>
        <taxon>Vertebrata</taxon>
        <taxon>Euteleostomi</taxon>
        <taxon>Archelosauria</taxon>
        <taxon>Archosauria</taxon>
        <taxon>Dinosauria</taxon>
        <taxon>Saurischia</taxon>
        <taxon>Theropoda</taxon>
        <taxon>Coelurosauria</taxon>
        <taxon>Aves</taxon>
        <taxon>Neognathae</taxon>
        <taxon>Neoaves</taxon>
        <taxon>Telluraves</taxon>
        <taxon>Strigiformes</taxon>
        <taxon>Strigidae</taxon>
        <taxon>Glaucidium</taxon>
    </lineage>
</organism>
<dbReference type="PROSITE" id="PS51456">
    <property type="entry name" value="MYOSIN_MOTOR"/>
    <property type="match status" value="1"/>
</dbReference>
<keyword evidence="6" id="KW-0009">Actin-binding</keyword>
<dbReference type="FunFam" id="2.30.42.10:FF:000059">
    <property type="entry name" value="unconventional myosin-XVIIIa isoform X1"/>
    <property type="match status" value="1"/>
</dbReference>
<feature type="compositionally biased region" description="Basic and acidic residues" evidence="8">
    <location>
        <begin position="1"/>
        <end position="17"/>
    </location>
</feature>